<dbReference type="AlphaFoldDB" id="A0A1J5SU18"/>
<organism evidence="3">
    <name type="scientific">mine drainage metagenome</name>
    <dbReference type="NCBI Taxonomy" id="410659"/>
    <lineage>
        <taxon>unclassified sequences</taxon>
        <taxon>metagenomes</taxon>
        <taxon>ecological metagenomes</taxon>
    </lineage>
</organism>
<comment type="caution">
    <text evidence="3">The sequence shown here is derived from an EMBL/GenBank/DDBJ whole genome shotgun (WGS) entry which is preliminary data.</text>
</comment>
<sequence length="297" mass="33942">MKTKIFFMAIAAMLALACNNSSSSKKALMFNELQLDKNKLADQTAISVDTTGVTVDNFEERSPNSTPTTKTITDWEKKIIKTADIKLELKDYNNYNSTIHKNLKAFGAYIAKEEQSQYNDMLQNNVTIKVPVDRFDDLVNSFSGEGINVIEKKINTEDVTGELVDGKARMEAKKQVRLQYLSLLKQAKNMKDILEVQKEINDIQEEIESVNGRIDYLSHQAAYSTINLNYYQYLKGYNPLNDHPTFISKIADAFKNGFSIISNLSIFIISIWPIILLIIAVIIFYKRRRWQTKKAVL</sequence>
<keyword evidence="1" id="KW-0472">Membrane</keyword>
<gene>
    <name evidence="3" type="ORF">GALL_101860</name>
</gene>
<dbReference type="EMBL" id="MLJW01000036">
    <property type="protein sequence ID" value="OIR07525.1"/>
    <property type="molecule type" value="Genomic_DNA"/>
</dbReference>
<feature type="transmembrane region" description="Helical" evidence="1">
    <location>
        <begin position="264"/>
        <end position="285"/>
    </location>
</feature>
<evidence type="ECO:0000313" key="3">
    <source>
        <dbReference type="EMBL" id="OIR07525.1"/>
    </source>
</evidence>
<feature type="domain" description="DUF4349" evidence="2">
    <location>
        <begin position="77"/>
        <end position="284"/>
    </location>
</feature>
<dbReference type="PROSITE" id="PS51257">
    <property type="entry name" value="PROKAR_LIPOPROTEIN"/>
    <property type="match status" value="1"/>
</dbReference>
<dbReference type="InterPro" id="IPR025645">
    <property type="entry name" value="DUF4349"/>
</dbReference>
<keyword evidence="1" id="KW-1133">Transmembrane helix</keyword>
<reference evidence="3" key="1">
    <citation type="submission" date="2016-10" db="EMBL/GenBank/DDBJ databases">
        <title>Sequence of Gallionella enrichment culture.</title>
        <authorList>
            <person name="Poehlein A."/>
            <person name="Muehling M."/>
            <person name="Daniel R."/>
        </authorList>
    </citation>
    <scope>NUCLEOTIDE SEQUENCE</scope>
</reference>
<evidence type="ECO:0000256" key="1">
    <source>
        <dbReference type="SAM" id="Phobius"/>
    </source>
</evidence>
<accession>A0A1J5SU18</accession>
<dbReference type="Pfam" id="PF14257">
    <property type="entry name" value="DUF4349"/>
    <property type="match status" value="1"/>
</dbReference>
<evidence type="ECO:0000259" key="2">
    <source>
        <dbReference type="Pfam" id="PF14257"/>
    </source>
</evidence>
<proteinExistence type="predicted"/>
<protein>
    <recommendedName>
        <fullName evidence="2">DUF4349 domain-containing protein</fullName>
    </recommendedName>
</protein>
<keyword evidence="1" id="KW-0812">Transmembrane</keyword>
<name>A0A1J5SU18_9ZZZZ</name>